<comment type="catalytic activity">
    <reaction evidence="3">
        <text>an N-acyl-L-alpha-aminoacyl-tRNA + H2O = an N-acyl-L-amino acid + a tRNA + H(+)</text>
        <dbReference type="Rhea" id="RHEA:54448"/>
        <dbReference type="Rhea" id="RHEA-COMP:10123"/>
        <dbReference type="Rhea" id="RHEA-COMP:13883"/>
        <dbReference type="ChEBI" id="CHEBI:15377"/>
        <dbReference type="ChEBI" id="CHEBI:15378"/>
        <dbReference type="ChEBI" id="CHEBI:59874"/>
        <dbReference type="ChEBI" id="CHEBI:78442"/>
        <dbReference type="ChEBI" id="CHEBI:138191"/>
        <dbReference type="EC" id="3.1.1.29"/>
    </reaction>
</comment>
<dbReference type="OrthoDB" id="201213at2759"/>
<protein>
    <recommendedName>
        <fullName evidence="1">peptidyl-tRNA hydrolase</fullName>
        <ecNumber evidence="1">3.1.1.29</ecNumber>
    </recommendedName>
</protein>
<name>A0A8T3AML0_DENNO</name>
<evidence type="ECO:0000256" key="4">
    <source>
        <dbReference type="SAM" id="MobiDB-lite"/>
    </source>
</evidence>
<dbReference type="SMR" id="A0A8T3AML0"/>
<dbReference type="EMBL" id="JAGYWB010000016">
    <property type="protein sequence ID" value="KAI0497027.1"/>
    <property type="molecule type" value="Genomic_DNA"/>
</dbReference>
<dbReference type="EC" id="3.1.1.29" evidence="1"/>
<evidence type="ECO:0000256" key="3">
    <source>
        <dbReference type="ARBA" id="ARBA00048707"/>
    </source>
</evidence>
<comment type="caution">
    <text evidence="6">The sequence shown here is derived from an EMBL/GenBank/DDBJ whole genome shotgun (WGS) entry which is preliminary data.</text>
</comment>
<dbReference type="InterPro" id="IPR023476">
    <property type="entry name" value="Pep_tRNA_hydro_II_dom_sf"/>
</dbReference>
<dbReference type="AlphaFoldDB" id="A0A8T3AML0"/>
<dbReference type="Proteomes" id="UP000829196">
    <property type="component" value="Unassembled WGS sequence"/>
</dbReference>
<evidence type="ECO:0000313" key="6">
    <source>
        <dbReference type="EMBL" id="KAI0497032.1"/>
    </source>
</evidence>
<sequence>MNITSSFTFPLTLKFYTVLCPLSLPSTFPSLRSRVSALPPPHPRSMNTSAVAPMASSSPSSDAAKEPGDLLVQYVVLRRDLIDEWPLGSTVTQGCHAAVAAIWDHRDRIDTAAYLSASNLDSMNKVTLEVKGETQIRKLAEKLTAEGIEHKLWIEQPENIPTCLATRPYPKSFIASYFKKIKLCK</sequence>
<dbReference type="InterPro" id="IPR002833">
    <property type="entry name" value="PTH2"/>
</dbReference>
<dbReference type="CDD" id="cd02429">
    <property type="entry name" value="PTH2_like"/>
    <property type="match status" value="1"/>
</dbReference>
<dbReference type="Gene3D" id="3.40.1490.10">
    <property type="entry name" value="Bit1"/>
    <property type="match status" value="1"/>
</dbReference>
<keyword evidence="2" id="KW-0378">Hydrolase</keyword>
<accession>A0A8T3AML0</accession>
<reference evidence="6" key="1">
    <citation type="journal article" date="2022" name="Front. Genet.">
        <title>Chromosome-Scale Assembly of the Dendrobium nobile Genome Provides Insights Into the Molecular Mechanism of the Biosynthesis of the Medicinal Active Ingredient of Dendrobium.</title>
        <authorList>
            <person name="Xu Q."/>
            <person name="Niu S.-C."/>
            <person name="Li K.-L."/>
            <person name="Zheng P.-J."/>
            <person name="Zhang X.-J."/>
            <person name="Jia Y."/>
            <person name="Liu Y."/>
            <person name="Niu Y.-X."/>
            <person name="Yu L.-H."/>
            <person name="Chen D.-F."/>
            <person name="Zhang G.-Q."/>
        </authorList>
    </citation>
    <scope>NUCLEOTIDE SEQUENCE</scope>
    <source>
        <tissue evidence="6">Leaf</tissue>
    </source>
</reference>
<organism evidence="6 7">
    <name type="scientific">Dendrobium nobile</name>
    <name type="common">Orchid</name>
    <dbReference type="NCBI Taxonomy" id="94219"/>
    <lineage>
        <taxon>Eukaryota</taxon>
        <taxon>Viridiplantae</taxon>
        <taxon>Streptophyta</taxon>
        <taxon>Embryophyta</taxon>
        <taxon>Tracheophyta</taxon>
        <taxon>Spermatophyta</taxon>
        <taxon>Magnoliopsida</taxon>
        <taxon>Liliopsida</taxon>
        <taxon>Asparagales</taxon>
        <taxon>Orchidaceae</taxon>
        <taxon>Epidendroideae</taxon>
        <taxon>Malaxideae</taxon>
        <taxon>Dendrobiinae</taxon>
        <taxon>Dendrobium</taxon>
    </lineage>
</organism>
<dbReference type="InterPro" id="IPR042237">
    <property type="entry name" value="PTRHD1"/>
</dbReference>
<dbReference type="EMBL" id="JAGYWB010000016">
    <property type="protein sequence ID" value="KAI0497032.1"/>
    <property type="molecule type" value="Genomic_DNA"/>
</dbReference>
<dbReference type="SUPFAM" id="SSF102462">
    <property type="entry name" value="Peptidyl-tRNA hydrolase II"/>
    <property type="match status" value="1"/>
</dbReference>
<feature type="region of interest" description="Disordered" evidence="4">
    <location>
        <begin position="39"/>
        <end position="65"/>
    </location>
</feature>
<dbReference type="Pfam" id="PF01981">
    <property type="entry name" value="PTH2"/>
    <property type="match status" value="1"/>
</dbReference>
<dbReference type="GO" id="GO:0004045">
    <property type="term" value="F:peptidyl-tRNA hydrolase activity"/>
    <property type="evidence" value="ECO:0007669"/>
    <property type="project" value="UniProtKB-EC"/>
</dbReference>
<evidence type="ECO:0000256" key="2">
    <source>
        <dbReference type="ARBA" id="ARBA00022801"/>
    </source>
</evidence>
<gene>
    <name evidence="5" type="ORF">KFK09_023355</name>
    <name evidence="6" type="ORF">KFK09_023360</name>
</gene>
<keyword evidence="7" id="KW-1185">Reference proteome</keyword>
<evidence type="ECO:0000256" key="1">
    <source>
        <dbReference type="ARBA" id="ARBA00013260"/>
    </source>
</evidence>
<dbReference type="PANTHER" id="PTHR46194">
    <property type="entry name" value="PEPTIDYL-TRNA HYDROLASE PTRHD1-RELATED"/>
    <property type="match status" value="1"/>
</dbReference>
<feature type="compositionally biased region" description="Low complexity" evidence="4">
    <location>
        <begin position="49"/>
        <end position="62"/>
    </location>
</feature>
<evidence type="ECO:0000313" key="7">
    <source>
        <dbReference type="Proteomes" id="UP000829196"/>
    </source>
</evidence>
<proteinExistence type="predicted"/>
<dbReference type="PANTHER" id="PTHR46194:SF1">
    <property type="entry name" value="PEPTIDYL-TRNA HYDROLASE PTRHD1-RELATED"/>
    <property type="match status" value="1"/>
</dbReference>
<evidence type="ECO:0000313" key="5">
    <source>
        <dbReference type="EMBL" id="KAI0497027.1"/>
    </source>
</evidence>